<dbReference type="AlphaFoldDB" id="A0A4P7N9W8"/>
<gene>
    <name evidence="2" type="ORF">PoMZ_01868</name>
</gene>
<accession>A0A4P7N9W8</accession>
<evidence type="ECO:0000256" key="1">
    <source>
        <dbReference type="SAM" id="MobiDB-lite"/>
    </source>
</evidence>
<reference evidence="2 3" key="1">
    <citation type="journal article" date="2019" name="Mol. Biol. Evol.">
        <title>Blast fungal genomes show frequent chromosomal changes, gene gains and losses, and effector gene turnover.</title>
        <authorList>
            <person name="Gomez Luciano L.B."/>
            <person name="Jason Tsai I."/>
            <person name="Chuma I."/>
            <person name="Tosa Y."/>
            <person name="Chen Y.H."/>
            <person name="Li J.Y."/>
            <person name="Li M.Y."/>
            <person name="Jade Lu M.Y."/>
            <person name="Nakayashiki H."/>
            <person name="Li W.H."/>
        </authorList>
    </citation>
    <scope>NUCLEOTIDE SEQUENCE [LARGE SCALE GENOMIC DNA]</scope>
    <source>
        <strain evidence="2">MZ5-1-6</strain>
    </source>
</reference>
<name>A0A4P7N9W8_PYROR</name>
<evidence type="ECO:0000313" key="2">
    <source>
        <dbReference type="EMBL" id="QBZ56950.1"/>
    </source>
</evidence>
<proteinExistence type="predicted"/>
<feature type="region of interest" description="Disordered" evidence="1">
    <location>
        <begin position="32"/>
        <end position="51"/>
    </location>
</feature>
<sequence length="51" mass="5746">MNGPGKMLNMGLSSIKMTQQYGHYPLNEEKLKSLADEGNSTQHEPRLKITK</sequence>
<dbReference type="Proteomes" id="UP000294847">
    <property type="component" value="Chromosome 2"/>
</dbReference>
<protein>
    <submittedName>
        <fullName evidence="2">Uncharacterized protein</fullName>
    </submittedName>
</protein>
<organism evidence="2 3">
    <name type="scientific">Pyricularia oryzae</name>
    <name type="common">Rice blast fungus</name>
    <name type="synonym">Magnaporthe oryzae</name>
    <dbReference type="NCBI Taxonomy" id="318829"/>
    <lineage>
        <taxon>Eukaryota</taxon>
        <taxon>Fungi</taxon>
        <taxon>Dikarya</taxon>
        <taxon>Ascomycota</taxon>
        <taxon>Pezizomycotina</taxon>
        <taxon>Sordariomycetes</taxon>
        <taxon>Sordariomycetidae</taxon>
        <taxon>Magnaporthales</taxon>
        <taxon>Pyriculariaceae</taxon>
        <taxon>Pyricularia</taxon>
    </lineage>
</organism>
<evidence type="ECO:0000313" key="3">
    <source>
        <dbReference type="Proteomes" id="UP000294847"/>
    </source>
</evidence>
<dbReference type="EMBL" id="CP034205">
    <property type="protein sequence ID" value="QBZ56950.1"/>
    <property type="molecule type" value="Genomic_DNA"/>
</dbReference>